<dbReference type="EMBL" id="JAODUO010001362">
    <property type="protein sequence ID" value="KAK2165480.1"/>
    <property type="molecule type" value="Genomic_DNA"/>
</dbReference>
<organism evidence="1 2">
    <name type="scientific">Ridgeia piscesae</name>
    <name type="common">Tubeworm</name>
    <dbReference type="NCBI Taxonomy" id="27915"/>
    <lineage>
        <taxon>Eukaryota</taxon>
        <taxon>Metazoa</taxon>
        <taxon>Spiralia</taxon>
        <taxon>Lophotrochozoa</taxon>
        <taxon>Annelida</taxon>
        <taxon>Polychaeta</taxon>
        <taxon>Sedentaria</taxon>
        <taxon>Canalipalpata</taxon>
        <taxon>Sabellida</taxon>
        <taxon>Siboglinidae</taxon>
        <taxon>Ridgeia</taxon>
    </lineage>
</organism>
<gene>
    <name evidence="1" type="ORF">NP493_1361g00030</name>
</gene>
<accession>A0AAD9K7L1</accession>
<evidence type="ECO:0000313" key="2">
    <source>
        <dbReference type="Proteomes" id="UP001209878"/>
    </source>
</evidence>
<dbReference type="AlphaFoldDB" id="A0AAD9K7L1"/>
<protein>
    <submittedName>
        <fullName evidence="1">Uncharacterized protein</fullName>
    </submittedName>
</protein>
<name>A0AAD9K7L1_RIDPI</name>
<reference evidence="1" key="1">
    <citation type="journal article" date="2023" name="Mol. Biol. Evol.">
        <title>Third-Generation Sequencing Reveals the Adaptive Role of the Epigenome in Three Deep-Sea Polychaetes.</title>
        <authorList>
            <person name="Perez M."/>
            <person name="Aroh O."/>
            <person name="Sun Y."/>
            <person name="Lan Y."/>
            <person name="Juniper S.K."/>
            <person name="Young C.R."/>
            <person name="Angers B."/>
            <person name="Qian P.Y."/>
        </authorList>
    </citation>
    <scope>NUCLEOTIDE SEQUENCE</scope>
    <source>
        <strain evidence="1">R07B-5</strain>
    </source>
</reference>
<sequence>MAAVVVWRSKHRTNLKRNRVFRDRRNPLDMYDDMELYDKFRFRRHDILTIVDELRDDLEYPDTRQGPLPATLQVVVALRMYANGSQRHVAVDEAFFVACGETILHSEDILMFC</sequence>
<keyword evidence="2" id="KW-1185">Reference proteome</keyword>
<comment type="caution">
    <text evidence="1">The sequence shown here is derived from an EMBL/GenBank/DDBJ whole genome shotgun (WGS) entry which is preliminary data.</text>
</comment>
<dbReference type="Proteomes" id="UP001209878">
    <property type="component" value="Unassembled WGS sequence"/>
</dbReference>
<evidence type="ECO:0000313" key="1">
    <source>
        <dbReference type="EMBL" id="KAK2165480.1"/>
    </source>
</evidence>
<proteinExistence type="predicted"/>